<feature type="chain" id="PRO_5024967774" evidence="1">
    <location>
        <begin position="22"/>
        <end position="142"/>
    </location>
</feature>
<dbReference type="RefSeq" id="WP_147448060.1">
    <property type="nucleotide sequence ID" value="NZ_RBIL01000002.1"/>
</dbReference>
<gene>
    <name evidence="2" type="ORF">C8N24_6170</name>
</gene>
<keyword evidence="1" id="KW-0732">Signal</keyword>
<organism evidence="2 3">
    <name type="scientific">Solirubrobacter pauli</name>
    <dbReference type="NCBI Taxonomy" id="166793"/>
    <lineage>
        <taxon>Bacteria</taxon>
        <taxon>Bacillati</taxon>
        <taxon>Actinomycetota</taxon>
        <taxon>Thermoleophilia</taxon>
        <taxon>Solirubrobacterales</taxon>
        <taxon>Solirubrobacteraceae</taxon>
        <taxon>Solirubrobacter</taxon>
    </lineage>
</organism>
<dbReference type="EMBL" id="RBIL01000002">
    <property type="protein sequence ID" value="RKQ88129.1"/>
    <property type="molecule type" value="Genomic_DNA"/>
</dbReference>
<accession>A0A660L5G8</accession>
<dbReference type="Proteomes" id="UP000278962">
    <property type="component" value="Unassembled WGS sequence"/>
</dbReference>
<evidence type="ECO:0000313" key="3">
    <source>
        <dbReference type="Proteomes" id="UP000278962"/>
    </source>
</evidence>
<reference evidence="2 3" key="1">
    <citation type="submission" date="2018-10" db="EMBL/GenBank/DDBJ databases">
        <title>Genomic Encyclopedia of Archaeal and Bacterial Type Strains, Phase II (KMG-II): from individual species to whole genera.</title>
        <authorList>
            <person name="Goeker M."/>
        </authorList>
    </citation>
    <scope>NUCLEOTIDE SEQUENCE [LARGE SCALE GENOMIC DNA]</scope>
    <source>
        <strain evidence="2 3">DSM 14954</strain>
    </source>
</reference>
<evidence type="ECO:0000256" key="1">
    <source>
        <dbReference type="SAM" id="SignalP"/>
    </source>
</evidence>
<proteinExistence type="predicted"/>
<dbReference type="AlphaFoldDB" id="A0A660L5G8"/>
<sequence length="142" mass="14910">MKKLLITTALLFATAAAPAVAAPVVTGSVALDGQHAFDCSWTQIPEGEDCLAIVGDAADEVRLLQRHDAQQATITVDASAIGRGVIERTVARRADGTWLLRGSSAHGAWGFVCAGEPLRCADWKAGTKKTIAKATKKVTRKA</sequence>
<feature type="signal peptide" evidence="1">
    <location>
        <begin position="1"/>
        <end position="21"/>
    </location>
</feature>
<keyword evidence="3" id="KW-1185">Reference proteome</keyword>
<comment type="caution">
    <text evidence="2">The sequence shown here is derived from an EMBL/GenBank/DDBJ whole genome shotgun (WGS) entry which is preliminary data.</text>
</comment>
<evidence type="ECO:0000313" key="2">
    <source>
        <dbReference type="EMBL" id="RKQ88129.1"/>
    </source>
</evidence>
<protein>
    <submittedName>
        <fullName evidence="2">Uncharacterized protein</fullName>
    </submittedName>
</protein>
<name>A0A660L5G8_9ACTN</name>